<comment type="caution">
    <text evidence="1">The sequence shown here is derived from an EMBL/GenBank/DDBJ whole genome shotgun (WGS) entry which is preliminary data.</text>
</comment>
<dbReference type="OrthoDB" id="545169at2759"/>
<dbReference type="PANTHER" id="PTHR37417">
    <property type="entry name" value="67 KDA MYOSIN-CROSS-REACTIVE ANTIGEN FAMILY PROTEIN (AFU_ORTHOLOGUE AFUA_5G09970)"/>
    <property type="match status" value="1"/>
</dbReference>
<dbReference type="InterPro" id="IPR036188">
    <property type="entry name" value="FAD/NAD-bd_sf"/>
</dbReference>
<dbReference type="GO" id="GO:0071949">
    <property type="term" value="F:FAD binding"/>
    <property type="evidence" value="ECO:0007669"/>
    <property type="project" value="InterPro"/>
</dbReference>
<organism evidence="1 2">
    <name type="scientific">Penicillium ucsense</name>
    <dbReference type="NCBI Taxonomy" id="2839758"/>
    <lineage>
        <taxon>Eukaryota</taxon>
        <taxon>Fungi</taxon>
        <taxon>Dikarya</taxon>
        <taxon>Ascomycota</taxon>
        <taxon>Pezizomycotina</taxon>
        <taxon>Eurotiomycetes</taxon>
        <taxon>Eurotiomycetidae</taxon>
        <taxon>Eurotiales</taxon>
        <taxon>Aspergillaceae</taxon>
        <taxon>Penicillium</taxon>
    </lineage>
</organism>
<dbReference type="Gene3D" id="3.50.50.60">
    <property type="entry name" value="FAD/NAD(P)-binding domain"/>
    <property type="match status" value="2"/>
</dbReference>
<accession>A0A8J8VVM2</accession>
<protein>
    <submittedName>
        <fullName evidence="1">Myosin-cross-reactive antigen family protein</fullName>
    </submittedName>
</protein>
<dbReference type="PANTHER" id="PTHR37417:SF2">
    <property type="entry name" value="67 KDA MYOSIN-CROSS-REACTIVE ANTIGEN FAMILY PROTEIN (AFU_ORTHOLOGUE AFUA_5G09970)"/>
    <property type="match status" value="1"/>
</dbReference>
<dbReference type="AlphaFoldDB" id="A0A8J8VVM2"/>
<sequence>MTNRWNLSILENVMTIRCKASGVHAWLVGADIGCLAAAVHLIQDAKYSIRTTESATEERRGQFFPGRILSRYYVCTNDLLSRIPSLSDSMRSIQDELVELENDKGLSKDYHTRVVVNQNHAIDVLNVKPLGLNLSDRARIKMMMLASKRTLMKTRIMDIFNEDFFHGKFWSMCATKHLRYIHNFADLHTLSPIDCTPYELFNNIIVPITSYLQTQGVEFKHNVKVLDVVMDSECDPTLASGLKVQLSGAETVITIRPKDILVVTLGSIFAGSTLGTNRSPPSPAPEVGRLTLDDSWDLWFKLSRKYPKFGDPSTFCTRIAELTIECFLVTLNDWDFFERFASPVHTPSNTETLVSFKDSNWRLSLNVPRQPHLAGQPENTQLIWGYALSPSREGNFIRKPMSSCTGQEALMEVLQQLHFPLEPALEHSVTVTSLMPLATAQYLTRDEDDRPKVIPDNVQNMALIGQFVEIPDDTVFSMEYSIRGAQTAVYHLMGLERQPEAHKHYWDSFWTILV</sequence>
<reference evidence="1" key="1">
    <citation type="journal article" date="2020" name="Front. Microbiol.">
        <title>Gene regulatory networks of Penicillium echinulatum 2HH and Penicillium oxalicum 114-2 inferred by a computational biology approach.</title>
        <authorList>
            <person name="Lenz A.R."/>
            <person name="Galan-Vasquez E."/>
            <person name="Balbinot E."/>
            <person name="De Abreu F.P."/>
            <person name="De Oliveira N.S."/>
            <person name="Da Rosa L.O."/>
            <person name="De Avila E Silva S."/>
            <person name="Camassola M."/>
            <person name="Dillon A.J.P."/>
            <person name="Perez-Rueda E."/>
        </authorList>
    </citation>
    <scope>NUCLEOTIDE SEQUENCE</scope>
    <source>
        <strain evidence="1">S1M29</strain>
    </source>
</reference>
<evidence type="ECO:0000313" key="2">
    <source>
        <dbReference type="Proteomes" id="UP000631181"/>
    </source>
</evidence>
<dbReference type="Pfam" id="PF06100">
    <property type="entry name" value="MCRA"/>
    <property type="match status" value="1"/>
</dbReference>
<evidence type="ECO:0000313" key="1">
    <source>
        <dbReference type="EMBL" id="KAF7712111.1"/>
    </source>
</evidence>
<gene>
    <name evidence="1" type="ORF">PECM_003886</name>
</gene>
<keyword evidence="2" id="KW-1185">Reference proteome</keyword>
<dbReference type="Proteomes" id="UP000631181">
    <property type="component" value="Unassembled WGS sequence"/>
</dbReference>
<name>A0A8J8VVM2_9EURO</name>
<dbReference type="GO" id="GO:0006631">
    <property type="term" value="P:fatty acid metabolic process"/>
    <property type="evidence" value="ECO:0007669"/>
    <property type="project" value="InterPro"/>
</dbReference>
<dbReference type="Gene3D" id="3.30.9.80">
    <property type="match status" value="1"/>
</dbReference>
<proteinExistence type="predicted"/>
<dbReference type="GO" id="GO:0050151">
    <property type="term" value="F:oleate hydratase activity"/>
    <property type="evidence" value="ECO:0007669"/>
    <property type="project" value="InterPro"/>
</dbReference>
<dbReference type="InterPro" id="IPR010354">
    <property type="entry name" value="Oleate_hydratase"/>
</dbReference>
<dbReference type="EMBL" id="WIWV01000235">
    <property type="protein sequence ID" value="KAF7712111.1"/>
    <property type="molecule type" value="Genomic_DNA"/>
</dbReference>